<dbReference type="RefSeq" id="WP_316663377.1">
    <property type="nucleotide sequence ID" value="NZ_JAWHTF010000009.1"/>
</dbReference>
<keyword evidence="4" id="KW-0808">Transferase</keyword>
<dbReference type="Proteomes" id="UP001268651">
    <property type="component" value="Unassembled WGS sequence"/>
</dbReference>
<keyword evidence="7" id="KW-0408">Iron</keyword>
<dbReference type="Gene3D" id="3.40.640.10">
    <property type="entry name" value="Type I PLP-dependent aspartate aminotransferase-like (Major domain)"/>
    <property type="match status" value="1"/>
</dbReference>
<dbReference type="Pfam" id="PF00266">
    <property type="entry name" value="Aminotran_5"/>
    <property type="match status" value="1"/>
</dbReference>
<evidence type="ECO:0000256" key="1">
    <source>
        <dbReference type="ARBA" id="ARBA00001933"/>
    </source>
</evidence>
<dbReference type="EMBL" id="JAWHTF010000009">
    <property type="protein sequence ID" value="MDU8887148.1"/>
    <property type="molecule type" value="Genomic_DNA"/>
</dbReference>
<dbReference type="InterPro" id="IPR015422">
    <property type="entry name" value="PyrdxlP-dep_Trfase_small"/>
</dbReference>
<reference evidence="12 13" key="1">
    <citation type="submission" date="2023-10" db="EMBL/GenBank/DDBJ databases">
        <title>Marimonas sp. nov. isolated from tidal mud flat.</title>
        <authorList>
            <person name="Jaincy N.J."/>
            <person name="Srinivasan S."/>
            <person name="Lee S.-S."/>
        </authorList>
    </citation>
    <scope>NUCLEOTIDE SEQUENCE [LARGE SCALE GENOMIC DNA]</scope>
    <source>
        <strain evidence="12 13">MJ-SS3</strain>
    </source>
</reference>
<evidence type="ECO:0000259" key="11">
    <source>
        <dbReference type="Pfam" id="PF00266"/>
    </source>
</evidence>
<keyword evidence="13" id="KW-1185">Reference proteome</keyword>
<evidence type="ECO:0000256" key="3">
    <source>
        <dbReference type="ARBA" id="ARBA00012239"/>
    </source>
</evidence>
<accession>A0ABU3U9R3</accession>
<dbReference type="Gene3D" id="1.10.260.50">
    <property type="match status" value="1"/>
</dbReference>
<keyword evidence="5" id="KW-0479">Metal-binding</keyword>
<evidence type="ECO:0000256" key="8">
    <source>
        <dbReference type="ARBA" id="ARBA00023014"/>
    </source>
</evidence>
<dbReference type="InterPro" id="IPR015424">
    <property type="entry name" value="PyrdxlP-dep_Trfase"/>
</dbReference>
<evidence type="ECO:0000256" key="2">
    <source>
        <dbReference type="ARBA" id="ARBA00006490"/>
    </source>
</evidence>
<dbReference type="EC" id="2.8.1.7" evidence="3"/>
<comment type="similarity">
    <text evidence="2">Belongs to the class-V pyridoxal-phosphate-dependent aminotransferase family. NifS/IscS subfamily.</text>
</comment>
<dbReference type="PANTHER" id="PTHR11601:SF34">
    <property type="entry name" value="CYSTEINE DESULFURASE"/>
    <property type="match status" value="1"/>
</dbReference>
<evidence type="ECO:0000313" key="12">
    <source>
        <dbReference type="EMBL" id="MDU8887148.1"/>
    </source>
</evidence>
<protein>
    <recommendedName>
        <fullName evidence="3">cysteine desulfurase</fullName>
        <ecNumber evidence="3">2.8.1.7</ecNumber>
    </recommendedName>
</protein>
<comment type="catalytic activity">
    <reaction evidence="9">
        <text>(sulfur carrier)-H + L-cysteine = (sulfur carrier)-SH + L-alanine</text>
        <dbReference type="Rhea" id="RHEA:43892"/>
        <dbReference type="Rhea" id="RHEA-COMP:14737"/>
        <dbReference type="Rhea" id="RHEA-COMP:14739"/>
        <dbReference type="ChEBI" id="CHEBI:29917"/>
        <dbReference type="ChEBI" id="CHEBI:35235"/>
        <dbReference type="ChEBI" id="CHEBI:57972"/>
        <dbReference type="ChEBI" id="CHEBI:64428"/>
        <dbReference type="EC" id="2.8.1.7"/>
    </reaction>
</comment>
<name>A0ABU3U9R3_9FLAO</name>
<comment type="caution">
    <text evidence="12">The sequence shown here is derived from an EMBL/GenBank/DDBJ whole genome shotgun (WGS) entry which is preliminary data.</text>
</comment>
<dbReference type="SUPFAM" id="SSF53383">
    <property type="entry name" value="PLP-dependent transferases"/>
    <property type="match status" value="1"/>
</dbReference>
<organism evidence="12 13">
    <name type="scientific">Gilvirhabdus luticola</name>
    <dbReference type="NCBI Taxonomy" id="3079858"/>
    <lineage>
        <taxon>Bacteria</taxon>
        <taxon>Pseudomonadati</taxon>
        <taxon>Bacteroidota</taxon>
        <taxon>Flavobacteriia</taxon>
        <taxon>Flavobacteriales</taxon>
        <taxon>Flavobacteriaceae</taxon>
        <taxon>Gilvirhabdus</taxon>
    </lineage>
</organism>
<proteinExistence type="inferred from homology"/>
<feature type="domain" description="Aminotransferase class V" evidence="11">
    <location>
        <begin position="4"/>
        <end position="372"/>
    </location>
</feature>
<dbReference type="InterPro" id="IPR015421">
    <property type="entry name" value="PyrdxlP-dep_Trfase_major"/>
</dbReference>
<dbReference type="PIRSF" id="PIRSF005572">
    <property type="entry name" value="NifS"/>
    <property type="match status" value="1"/>
</dbReference>
<evidence type="ECO:0000256" key="4">
    <source>
        <dbReference type="ARBA" id="ARBA00022679"/>
    </source>
</evidence>
<dbReference type="InterPro" id="IPR020578">
    <property type="entry name" value="Aminotrans_V_PyrdxlP_BS"/>
</dbReference>
<evidence type="ECO:0000313" key="13">
    <source>
        <dbReference type="Proteomes" id="UP001268651"/>
    </source>
</evidence>
<dbReference type="InterPro" id="IPR016454">
    <property type="entry name" value="Cysteine_dSase"/>
</dbReference>
<comment type="cofactor">
    <cofactor evidence="1 10">
        <name>pyridoxal 5'-phosphate</name>
        <dbReference type="ChEBI" id="CHEBI:597326"/>
    </cofactor>
</comment>
<evidence type="ECO:0000256" key="6">
    <source>
        <dbReference type="ARBA" id="ARBA00022898"/>
    </source>
</evidence>
<dbReference type="Gene3D" id="3.90.1150.10">
    <property type="entry name" value="Aspartate Aminotransferase, domain 1"/>
    <property type="match status" value="1"/>
</dbReference>
<keyword evidence="6" id="KW-0663">Pyridoxal phosphate</keyword>
<evidence type="ECO:0000256" key="5">
    <source>
        <dbReference type="ARBA" id="ARBA00022723"/>
    </source>
</evidence>
<sequence length="386" mass="43543">MKKVYFDSAATTQIREEVIDKMTEVMKNNYGNASSTHSFGRTSKVIIENSRKAIAKYLNVSPAEIIFTSGGTEADNLVLQCSVRDLGVKRIITSLIEHHAVLHTIQELEKQHKIVVDYVNLKDDGHIDYGHLENLLKNTSEKTLVSLMHVNNEIGNILDIKRVGELCKEYRALFHSDTVQSVGHFELDLQEIHIDFMAVAAHKFHGPKGVGFAFVRKNSGLKPLIFGGEQERGFRAGTESVHNIVGLAESMKLAYENLETERQYIVDLKSHFIKRLQDDFPDIGFNGSSANLESSTYTLINVRLPLSQEKALMLLFQLDLKGIACSKGSACQSGSNKGSHVLEQILDEQEMKKPSIRFSFSRYNTKEEIDYVIETLKEFVQEKTIF</sequence>
<dbReference type="PANTHER" id="PTHR11601">
    <property type="entry name" value="CYSTEINE DESULFURYLASE FAMILY MEMBER"/>
    <property type="match status" value="1"/>
</dbReference>
<evidence type="ECO:0000256" key="9">
    <source>
        <dbReference type="ARBA" id="ARBA00050776"/>
    </source>
</evidence>
<evidence type="ECO:0000256" key="10">
    <source>
        <dbReference type="RuleBase" id="RU004504"/>
    </source>
</evidence>
<dbReference type="PROSITE" id="PS00595">
    <property type="entry name" value="AA_TRANSFER_CLASS_5"/>
    <property type="match status" value="1"/>
</dbReference>
<evidence type="ECO:0000256" key="7">
    <source>
        <dbReference type="ARBA" id="ARBA00023004"/>
    </source>
</evidence>
<dbReference type="InterPro" id="IPR000192">
    <property type="entry name" value="Aminotrans_V_dom"/>
</dbReference>
<gene>
    <name evidence="12" type="ORF">RXV94_13335</name>
</gene>
<keyword evidence="8" id="KW-0411">Iron-sulfur</keyword>